<comment type="similarity">
    <text evidence="2">Belongs to the ABC transporter superfamily. ABCB family. Multidrug resistance exporter (TC 3.A.1.201) subfamily.</text>
</comment>
<feature type="transmembrane region" description="Helical" evidence="12">
    <location>
        <begin position="1027"/>
        <end position="1048"/>
    </location>
</feature>
<evidence type="ECO:0000256" key="2">
    <source>
        <dbReference type="ARBA" id="ARBA00007577"/>
    </source>
</evidence>
<dbReference type="FunFam" id="1.20.1560.10:FF:000049">
    <property type="entry name" value="ABC transporter B family member 6"/>
    <property type="match status" value="1"/>
</dbReference>
<evidence type="ECO:0000256" key="6">
    <source>
        <dbReference type="ARBA" id="ARBA00022741"/>
    </source>
</evidence>
<dbReference type="InterPro" id="IPR003593">
    <property type="entry name" value="AAA+_ATPase"/>
</dbReference>
<evidence type="ECO:0000256" key="8">
    <source>
        <dbReference type="ARBA" id="ARBA00022989"/>
    </source>
</evidence>
<dbReference type="SUPFAM" id="SSF90123">
    <property type="entry name" value="ABC transporter transmembrane region"/>
    <property type="match status" value="2"/>
</dbReference>
<evidence type="ECO:0000256" key="12">
    <source>
        <dbReference type="SAM" id="Phobius"/>
    </source>
</evidence>
<dbReference type="SMART" id="SM00382">
    <property type="entry name" value="AAA"/>
    <property type="match status" value="2"/>
</dbReference>
<feature type="region of interest" description="Disordered" evidence="11">
    <location>
        <begin position="657"/>
        <end position="819"/>
    </location>
</feature>
<reference evidence="15" key="2">
    <citation type="submission" date="2008-12" db="EMBL/GenBank/DDBJ databases">
        <title>Improved gene annotation of the rice (Oryza sativa) genomes.</title>
        <authorList>
            <person name="Wang J."/>
            <person name="Li R."/>
            <person name="Fan W."/>
            <person name="Huang Q."/>
            <person name="Zhang J."/>
            <person name="Zhou Y."/>
            <person name="Hu Y."/>
            <person name="Zi S."/>
            <person name="Li J."/>
            <person name="Ni P."/>
            <person name="Zheng H."/>
            <person name="Zhang Y."/>
            <person name="Zhao M."/>
            <person name="Hao Q."/>
            <person name="McDermott J."/>
            <person name="Samudrala R."/>
            <person name="Kristiansen K."/>
            <person name="Wong G.K.-S."/>
        </authorList>
    </citation>
    <scope>NUCLEOTIDE SEQUENCE</scope>
</reference>
<dbReference type="GO" id="GO:0016887">
    <property type="term" value="F:ATP hydrolysis activity"/>
    <property type="evidence" value="ECO:0007669"/>
    <property type="project" value="InterPro"/>
</dbReference>
<keyword evidence="5" id="KW-0677">Repeat</keyword>
<feature type="domain" description="ABC transporter" evidence="13">
    <location>
        <begin position="414"/>
        <end position="649"/>
    </location>
</feature>
<evidence type="ECO:0000256" key="9">
    <source>
        <dbReference type="ARBA" id="ARBA00023136"/>
    </source>
</evidence>
<dbReference type="GO" id="GO:0005524">
    <property type="term" value="F:ATP binding"/>
    <property type="evidence" value="ECO:0007669"/>
    <property type="project" value="UniProtKB-KW"/>
</dbReference>
<dbReference type="Pfam" id="PF00664">
    <property type="entry name" value="ABC_membrane"/>
    <property type="match status" value="2"/>
</dbReference>
<dbReference type="PROSITE" id="PS50893">
    <property type="entry name" value="ABC_TRANSPORTER_2"/>
    <property type="match status" value="2"/>
</dbReference>
<dbReference type="Gene3D" id="1.20.1560.10">
    <property type="entry name" value="ABC transporter type 1, transmembrane domain"/>
    <property type="match status" value="2"/>
</dbReference>
<accession>A3AGN3</accession>
<protein>
    <submittedName>
        <fullName evidence="15">Uncharacterized protein</fullName>
    </submittedName>
</protein>
<name>A3AGN3_ORYSJ</name>
<feature type="domain" description="ABC transporter" evidence="13">
    <location>
        <begin position="1084"/>
        <end position="1321"/>
    </location>
</feature>
<feature type="domain" description="ABC transmembrane type-1" evidence="14">
    <location>
        <begin position="87"/>
        <end position="381"/>
    </location>
</feature>
<keyword evidence="6" id="KW-0547">Nucleotide-binding</keyword>
<feature type="transmembrane region" description="Helical" evidence="12">
    <location>
        <begin position="311"/>
        <end position="340"/>
    </location>
</feature>
<dbReference type="InterPro" id="IPR011527">
    <property type="entry name" value="ABC1_TM_dom"/>
</dbReference>
<dbReference type="GO" id="GO:0140359">
    <property type="term" value="F:ABC-type transporter activity"/>
    <property type="evidence" value="ECO:0007669"/>
    <property type="project" value="InterPro"/>
</dbReference>
<dbReference type="CDD" id="cd18578">
    <property type="entry name" value="ABC_6TM_Pgp_ABCB1_D2_like"/>
    <property type="match status" value="1"/>
</dbReference>
<dbReference type="InterPro" id="IPR036640">
    <property type="entry name" value="ABC1_TM_sf"/>
</dbReference>
<dbReference type="PANTHER" id="PTHR24222">
    <property type="entry name" value="ABC TRANSPORTER B FAMILY"/>
    <property type="match status" value="1"/>
</dbReference>
<keyword evidence="7" id="KW-0067">ATP-binding</keyword>
<dbReference type="EMBL" id="CM000140">
    <property type="protein sequence ID" value="EAZ26472.1"/>
    <property type="molecule type" value="Genomic_DNA"/>
</dbReference>
<evidence type="ECO:0000256" key="3">
    <source>
        <dbReference type="ARBA" id="ARBA00022448"/>
    </source>
</evidence>
<feature type="transmembrane region" description="Helical" evidence="12">
    <location>
        <begin position="908"/>
        <end position="931"/>
    </location>
</feature>
<dbReference type="InterPro" id="IPR039421">
    <property type="entry name" value="Type_1_exporter"/>
</dbReference>
<dbReference type="PROSITE" id="PS50929">
    <property type="entry name" value="ABC_TM1F"/>
    <property type="match status" value="2"/>
</dbReference>
<feature type="transmembrane region" description="Helical" evidence="12">
    <location>
        <begin position="140"/>
        <end position="162"/>
    </location>
</feature>
<dbReference type="InterPro" id="IPR027417">
    <property type="entry name" value="P-loop_NTPase"/>
</dbReference>
<reference evidence="15" key="1">
    <citation type="journal article" date="2005" name="PLoS Biol.">
        <title>The genomes of Oryza sativa: a history of duplications.</title>
        <authorList>
            <person name="Yu J."/>
            <person name="Wang J."/>
            <person name="Lin W."/>
            <person name="Li S."/>
            <person name="Li H."/>
            <person name="Zhou J."/>
            <person name="Ni P."/>
            <person name="Dong W."/>
            <person name="Hu S."/>
            <person name="Zeng C."/>
            <person name="Zhang J."/>
            <person name="Zhang Y."/>
            <person name="Li R."/>
            <person name="Xu Z."/>
            <person name="Li S."/>
            <person name="Li X."/>
            <person name="Zheng H."/>
            <person name="Cong L."/>
            <person name="Lin L."/>
            <person name="Yin J."/>
            <person name="Geng J."/>
            <person name="Li G."/>
            <person name="Shi J."/>
            <person name="Liu J."/>
            <person name="Lv H."/>
            <person name="Li J."/>
            <person name="Wang J."/>
            <person name="Deng Y."/>
            <person name="Ran L."/>
            <person name="Shi X."/>
            <person name="Wang X."/>
            <person name="Wu Q."/>
            <person name="Li C."/>
            <person name="Ren X."/>
            <person name="Wang J."/>
            <person name="Wang X."/>
            <person name="Li D."/>
            <person name="Liu D."/>
            <person name="Zhang X."/>
            <person name="Ji Z."/>
            <person name="Zhao W."/>
            <person name="Sun Y."/>
            <person name="Zhang Z."/>
            <person name="Bao J."/>
            <person name="Han Y."/>
            <person name="Dong L."/>
            <person name="Ji J."/>
            <person name="Chen P."/>
            <person name="Wu S."/>
            <person name="Liu J."/>
            <person name="Xiao Y."/>
            <person name="Bu D."/>
            <person name="Tan J."/>
            <person name="Yang L."/>
            <person name="Ye C."/>
            <person name="Zhang J."/>
            <person name="Xu J."/>
            <person name="Zhou Y."/>
            <person name="Yu Y."/>
            <person name="Zhang B."/>
            <person name="Zhuang S."/>
            <person name="Wei H."/>
            <person name="Liu B."/>
            <person name="Lei M."/>
            <person name="Yu H."/>
            <person name="Li Y."/>
            <person name="Xu H."/>
            <person name="Wei S."/>
            <person name="He X."/>
            <person name="Fang L."/>
            <person name="Zhang Z."/>
            <person name="Zhang Y."/>
            <person name="Huang X."/>
            <person name="Su Z."/>
            <person name="Tong W."/>
            <person name="Li J."/>
            <person name="Tong Z."/>
            <person name="Li S."/>
            <person name="Ye J."/>
            <person name="Wang L."/>
            <person name="Fang L."/>
            <person name="Lei T."/>
            <person name="Chen C."/>
            <person name="Chen H."/>
            <person name="Xu Z."/>
            <person name="Li H."/>
            <person name="Huang H."/>
            <person name="Zhang F."/>
            <person name="Xu H."/>
            <person name="Li N."/>
            <person name="Zhao C."/>
            <person name="Li S."/>
            <person name="Dong L."/>
            <person name="Huang Y."/>
            <person name="Li L."/>
            <person name="Xi Y."/>
            <person name="Qi Q."/>
            <person name="Li W."/>
            <person name="Zhang B."/>
            <person name="Hu W."/>
            <person name="Zhang Y."/>
            <person name="Tian X."/>
            <person name="Jiao Y."/>
            <person name="Liang X."/>
            <person name="Jin J."/>
            <person name="Gao L."/>
            <person name="Zheng W."/>
            <person name="Hao B."/>
            <person name="Liu S."/>
            <person name="Wang W."/>
            <person name="Yuan L."/>
            <person name="Cao M."/>
            <person name="McDermott J."/>
            <person name="Samudrala R."/>
            <person name="Wang J."/>
            <person name="Wong G.K."/>
            <person name="Yang H."/>
        </authorList>
    </citation>
    <scope>NUCLEOTIDE SEQUENCE [LARGE SCALE GENOMIC DNA]</scope>
</reference>
<feature type="compositionally biased region" description="Basic and acidic residues" evidence="11">
    <location>
        <begin position="708"/>
        <end position="718"/>
    </location>
</feature>
<keyword evidence="4 12" id="KW-0812">Transmembrane</keyword>
<feature type="transmembrane region" description="Helical" evidence="12">
    <location>
        <begin position="83"/>
        <end position="106"/>
    </location>
</feature>
<evidence type="ECO:0000256" key="11">
    <source>
        <dbReference type="SAM" id="MobiDB-lite"/>
    </source>
</evidence>
<feature type="region of interest" description="Disordered" evidence="11">
    <location>
        <begin position="1"/>
        <end position="65"/>
    </location>
</feature>
<dbReference type="PANTHER" id="PTHR24222:SF52">
    <property type="entry name" value="ABC TRANSPORTER B FAMILY MEMBER 20-RELATED"/>
    <property type="match status" value="1"/>
</dbReference>
<keyword evidence="8 12" id="KW-1133">Transmembrane helix</keyword>
<feature type="transmembrane region" description="Helical" evidence="12">
    <location>
        <begin position="217"/>
        <end position="234"/>
    </location>
</feature>
<feature type="compositionally biased region" description="Low complexity" evidence="11">
    <location>
        <begin position="676"/>
        <end position="686"/>
    </location>
</feature>
<evidence type="ECO:0000259" key="14">
    <source>
        <dbReference type="PROSITE" id="PS50929"/>
    </source>
</evidence>
<evidence type="ECO:0000256" key="4">
    <source>
        <dbReference type="ARBA" id="ARBA00022692"/>
    </source>
</evidence>
<evidence type="ECO:0000256" key="7">
    <source>
        <dbReference type="ARBA" id="ARBA00022840"/>
    </source>
</evidence>
<evidence type="ECO:0000256" key="1">
    <source>
        <dbReference type="ARBA" id="ARBA00004141"/>
    </source>
</evidence>
<comment type="subcellular location">
    <subcellularLocation>
        <location evidence="1">Membrane</location>
        <topology evidence="1">Multi-pass membrane protein</topology>
    </subcellularLocation>
</comment>
<gene>
    <name evidence="15" type="ORF">OsJ_10362</name>
</gene>
<dbReference type="CDD" id="cd18577">
    <property type="entry name" value="ABC_6TM_Pgp_ABCB1_D1_like"/>
    <property type="match status" value="1"/>
</dbReference>
<feature type="compositionally biased region" description="Acidic residues" evidence="11">
    <location>
        <begin position="53"/>
        <end position="63"/>
    </location>
</feature>
<feature type="compositionally biased region" description="Polar residues" evidence="11">
    <location>
        <begin position="719"/>
        <end position="729"/>
    </location>
</feature>
<organism evidence="15">
    <name type="scientific">Oryza sativa subsp. japonica</name>
    <name type="common">Rice</name>
    <dbReference type="NCBI Taxonomy" id="39947"/>
    <lineage>
        <taxon>Eukaryota</taxon>
        <taxon>Viridiplantae</taxon>
        <taxon>Streptophyta</taxon>
        <taxon>Embryophyta</taxon>
        <taxon>Tracheophyta</taxon>
        <taxon>Spermatophyta</taxon>
        <taxon>Magnoliopsida</taxon>
        <taxon>Liliopsida</taxon>
        <taxon>Poales</taxon>
        <taxon>Poaceae</taxon>
        <taxon>BOP clade</taxon>
        <taxon>Oryzoideae</taxon>
        <taxon>Oryzeae</taxon>
        <taxon>Oryzinae</taxon>
        <taxon>Oryza</taxon>
        <taxon>Oryza sativa</taxon>
    </lineage>
</organism>
<evidence type="ECO:0000313" key="15">
    <source>
        <dbReference type="EMBL" id="EAZ26472.1"/>
    </source>
</evidence>
<feature type="domain" description="ABC transmembrane type-1" evidence="14">
    <location>
        <begin position="844"/>
        <end position="1053"/>
    </location>
</feature>
<keyword evidence="3" id="KW-0813">Transport</keyword>
<feature type="transmembrane region" description="Helical" evidence="12">
    <location>
        <begin position="352"/>
        <end position="369"/>
    </location>
</feature>
<dbReference type="FunFam" id="3.40.50.300:FF:001683">
    <property type="entry name" value="ABC transporter B family member 20"/>
    <property type="match status" value="1"/>
</dbReference>
<feature type="transmembrane region" description="Helical" evidence="12">
    <location>
        <begin position="240"/>
        <end position="260"/>
    </location>
</feature>
<evidence type="ECO:0000259" key="13">
    <source>
        <dbReference type="PROSITE" id="PS50893"/>
    </source>
</evidence>
<feature type="transmembrane region" description="Helical" evidence="12">
    <location>
        <begin position="882"/>
        <end position="902"/>
    </location>
</feature>
<dbReference type="FunFam" id="1.20.1560.10:FF:000028">
    <property type="entry name" value="ABC transporter B family member 20"/>
    <property type="match status" value="1"/>
</dbReference>
<evidence type="ECO:0000256" key="10">
    <source>
        <dbReference type="ARBA" id="ARBA00023180"/>
    </source>
</evidence>
<dbReference type="GO" id="GO:0016020">
    <property type="term" value="C:membrane"/>
    <property type="evidence" value="ECO:0007669"/>
    <property type="project" value="UniProtKB-SubCell"/>
</dbReference>
<dbReference type="Pfam" id="PF00005">
    <property type="entry name" value="ABC_tran"/>
    <property type="match status" value="2"/>
</dbReference>
<feature type="compositionally biased region" description="Low complexity" evidence="11">
    <location>
        <begin position="18"/>
        <end position="34"/>
    </location>
</feature>
<dbReference type="InterPro" id="IPR003439">
    <property type="entry name" value="ABC_transporter-like_ATP-bd"/>
</dbReference>
<feature type="compositionally biased region" description="Basic and acidic residues" evidence="11">
    <location>
        <begin position="744"/>
        <end position="763"/>
    </location>
</feature>
<sequence>MPTGLFGWASPHVQPLTPVSEVSEPPESPSPYGDGPAGDAGVGAREGEGLGPGEEEVEDDEVEPPPSAVSFWRLFEFADGIDWALMVAGALAAAAHGAALVIYLHYFGRSLNLLDSERVESALHGRSDELLHRFKEHALYIVYIAGGVFAAGWIEVSCWILTGERQTAVIRSKYVQVLLNQDMSFFDTYGNNGDIVSQVLSDVLLIQSAISEKVGNYIHNMATFVGGLVVGLINCWQITLLTLATGPLIVAAGGISNIFLHRLAENIQDAYAEAASIAEQAIAYIRTLYAFTNETLAKYSYATSLQATLRYGILISLVQGIGLGFTYGLAICSCALQLWVGRHLIARGKADGGQVVVALFSVILSGLGLNQAATNFYSFEQGRIAAYRLYEMISRSTSSTNQEGSTLPLVQGNIEFRNVYFSYLSRPEIPILSGFFLTVPARKTVALVGRNGSGKSSIIPLMERFYDPTLGEVLLDGENIKNLKVEWLRSQIGLVTQEPALLSLSIRENIAYGRSATFDQIEEAAKTAHAHGFISSLEKGYETQVGRAGMALSDEQKIKISIARAVLSNPSILLLDEVTGGLDFEAEKAVQEALDVLMLGRSTIIIARRLSLIKNADYIAVMEEGHLVEMGTHDELLNLDGLYAELLRCEEATKLPKRMPTKNGKERKSLQIEDLSASQSFQESSSPKMAKSPSLQRTHGMLQFWRSDTNKNSHDSPKDQSPPSEQTIDNGIPLVATERVPSIKRQDSFEMKLPDLPKVDIHPIQRQSSKNSEPDSPISPLLTSDPKNERSHSQTFSRPQSERDDTSSEQSEPEELQHHKPPSFWRLAALSIAEWPYALLGTIAILRNEVGWFDKEENSADTLSMRLANDATFVRAAFSNRLSIFIQDTAAVSVALLIGMLLGWRVALVALATLPVLVISAIAQKLWLAGFSKGIQEMHRKASLVLEDAVRNIYTVVAFCAGNKIMELYRLHLCKILKQSLLQGLAIGFGFGFSQFLLFACNALLLWYTAISVDKQRLTIATGLKEYILFSFASFALVEPFGLAPYILKRRKSLISVFQIIDREPKIDPDDNTGLKPPNVYGSIEFKNVDFSYPARPEILVLSNFNLKVSGGQTVAVVGVSGSGKSTIISLIERFYDPVTGQVLLDGRDIKSFNLRWLRSHMGLIQQEPVIFSTTIRENIIYARHNATEAEMKEAARIANAHHFISSLPHGYDTHVGMRGVDLTAGQKQRIAIARVVLKNAPILLLDEASSAIESESSRVVQEALDTLVMGNKTTILIAHRAAMMKHVDNIVVLNGGRIVEQGTHDSLMDLNGLYVRLMQPHFGKGLRQHRLM</sequence>
<feature type="transmembrane region" description="Helical" evidence="12">
    <location>
        <begin position="985"/>
        <end position="1007"/>
    </location>
</feature>
<dbReference type="Proteomes" id="UP000007752">
    <property type="component" value="Chromosome 3"/>
</dbReference>
<evidence type="ECO:0000256" key="5">
    <source>
        <dbReference type="ARBA" id="ARBA00022737"/>
    </source>
</evidence>
<dbReference type="Gene3D" id="3.40.50.300">
    <property type="entry name" value="P-loop containing nucleotide triphosphate hydrolases"/>
    <property type="match status" value="2"/>
</dbReference>
<keyword evidence="10" id="KW-0325">Glycoprotein</keyword>
<dbReference type="SUPFAM" id="SSF52540">
    <property type="entry name" value="P-loop containing nucleoside triphosphate hydrolases"/>
    <property type="match status" value="2"/>
</dbReference>
<keyword evidence="9 12" id="KW-0472">Membrane</keyword>
<proteinExistence type="inferred from homology"/>
<dbReference type="FunFam" id="3.40.50.300:FF:000240">
    <property type="entry name" value="ABC transporter B family member 20"/>
    <property type="match status" value="1"/>
</dbReference>